<keyword evidence="5" id="KW-1133">Transmembrane helix</keyword>
<feature type="transmembrane region" description="Helical" evidence="5">
    <location>
        <begin position="12"/>
        <end position="29"/>
    </location>
</feature>
<name>A0A7J7N196_9MAGN</name>
<dbReference type="EMBL" id="JACGCM010001147">
    <property type="protein sequence ID" value="KAF6160916.1"/>
    <property type="molecule type" value="Genomic_DNA"/>
</dbReference>
<dbReference type="GO" id="GO:0061630">
    <property type="term" value="F:ubiquitin protein ligase activity"/>
    <property type="evidence" value="ECO:0007669"/>
    <property type="project" value="TreeGrafter"/>
</dbReference>
<evidence type="ECO:0000256" key="3">
    <source>
        <dbReference type="ARBA" id="ARBA00022833"/>
    </source>
</evidence>
<keyword evidence="1" id="KW-0479">Metal-binding</keyword>
<dbReference type="GO" id="GO:0016567">
    <property type="term" value="P:protein ubiquitination"/>
    <property type="evidence" value="ECO:0007669"/>
    <property type="project" value="TreeGrafter"/>
</dbReference>
<evidence type="ECO:0000256" key="4">
    <source>
        <dbReference type="PROSITE-ProRule" id="PRU00175"/>
    </source>
</evidence>
<evidence type="ECO:0000256" key="1">
    <source>
        <dbReference type="ARBA" id="ARBA00022723"/>
    </source>
</evidence>
<organism evidence="7 8">
    <name type="scientific">Kingdonia uniflora</name>
    <dbReference type="NCBI Taxonomy" id="39325"/>
    <lineage>
        <taxon>Eukaryota</taxon>
        <taxon>Viridiplantae</taxon>
        <taxon>Streptophyta</taxon>
        <taxon>Embryophyta</taxon>
        <taxon>Tracheophyta</taxon>
        <taxon>Spermatophyta</taxon>
        <taxon>Magnoliopsida</taxon>
        <taxon>Ranunculales</taxon>
        <taxon>Circaeasteraceae</taxon>
        <taxon>Kingdonia</taxon>
    </lineage>
</organism>
<accession>A0A7J7N196</accession>
<dbReference type="PROSITE" id="PS50089">
    <property type="entry name" value="ZF_RING_2"/>
    <property type="match status" value="1"/>
</dbReference>
<dbReference type="OrthoDB" id="8062037at2759"/>
<evidence type="ECO:0000259" key="6">
    <source>
        <dbReference type="PROSITE" id="PS50089"/>
    </source>
</evidence>
<dbReference type="PANTHER" id="PTHR45969:SF9">
    <property type="entry name" value="RING-TYPE DOMAIN-CONTAINING PROTEIN"/>
    <property type="match status" value="1"/>
</dbReference>
<keyword evidence="2 4" id="KW-0863">Zinc-finger</keyword>
<dbReference type="SUPFAM" id="SSF57850">
    <property type="entry name" value="RING/U-box"/>
    <property type="match status" value="1"/>
</dbReference>
<dbReference type="PANTHER" id="PTHR45969">
    <property type="entry name" value="RING ZINC FINGER PROTEIN-RELATED"/>
    <property type="match status" value="1"/>
</dbReference>
<gene>
    <name evidence="7" type="ORF">GIB67_025451</name>
</gene>
<dbReference type="GO" id="GO:0008270">
    <property type="term" value="F:zinc ion binding"/>
    <property type="evidence" value="ECO:0007669"/>
    <property type="project" value="UniProtKB-KW"/>
</dbReference>
<sequence length="132" mass="15378">MNCLVFGQSRLYVITIVFYTCVWIPFIQIKHALMCMFGLDTFYLECLQFEDEHLLAVKFELLKEKCCTTNETGSARRRRAVDESCAVCLDEFQGEEVVSELSGCGHMFHSRCIKSWADRYRFTCPLCRSVFL</sequence>
<evidence type="ECO:0000256" key="5">
    <source>
        <dbReference type="SAM" id="Phobius"/>
    </source>
</evidence>
<keyword evidence="8" id="KW-1185">Reference proteome</keyword>
<dbReference type="InterPro" id="IPR013083">
    <property type="entry name" value="Znf_RING/FYVE/PHD"/>
</dbReference>
<evidence type="ECO:0000256" key="2">
    <source>
        <dbReference type="ARBA" id="ARBA00022771"/>
    </source>
</evidence>
<dbReference type="Gene3D" id="3.30.40.10">
    <property type="entry name" value="Zinc/RING finger domain, C3HC4 (zinc finger)"/>
    <property type="match status" value="1"/>
</dbReference>
<dbReference type="InterPro" id="IPR001841">
    <property type="entry name" value="Znf_RING"/>
</dbReference>
<protein>
    <recommendedName>
        <fullName evidence="6">RING-type domain-containing protein</fullName>
    </recommendedName>
</protein>
<feature type="domain" description="RING-type" evidence="6">
    <location>
        <begin position="85"/>
        <end position="128"/>
    </location>
</feature>
<dbReference type="Proteomes" id="UP000541444">
    <property type="component" value="Unassembled WGS sequence"/>
</dbReference>
<proteinExistence type="predicted"/>
<keyword evidence="3" id="KW-0862">Zinc</keyword>
<dbReference type="SMART" id="SM00184">
    <property type="entry name" value="RING"/>
    <property type="match status" value="1"/>
</dbReference>
<dbReference type="Pfam" id="PF13639">
    <property type="entry name" value="zf-RING_2"/>
    <property type="match status" value="1"/>
</dbReference>
<reference evidence="7 8" key="1">
    <citation type="journal article" date="2020" name="IScience">
        <title>Genome Sequencing of the Endangered Kingdonia uniflora (Circaeasteraceae, Ranunculales) Reveals Potential Mechanisms of Evolutionary Specialization.</title>
        <authorList>
            <person name="Sun Y."/>
            <person name="Deng T."/>
            <person name="Zhang A."/>
            <person name="Moore M.J."/>
            <person name="Landis J.B."/>
            <person name="Lin N."/>
            <person name="Zhang H."/>
            <person name="Zhang X."/>
            <person name="Huang J."/>
            <person name="Zhang X."/>
            <person name="Sun H."/>
            <person name="Wang H."/>
        </authorList>
    </citation>
    <scope>NUCLEOTIDE SEQUENCE [LARGE SCALE GENOMIC DNA]</scope>
    <source>
        <strain evidence="7">TB1705</strain>
        <tissue evidence="7">Leaf</tissue>
    </source>
</reference>
<dbReference type="AlphaFoldDB" id="A0A7J7N196"/>
<evidence type="ECO:0000313" key="8">
    <source>
        <dbReference type="Proteomes" id="UP000541444"/>
    </source>
</evidence>
<keyword evidence="5" id="KW-0812">Transmembrane</keyword>
<evidence type="ECO:0000313" key="7">
    <source>
        <dbReference type="EMBL" id="KAF6160916.1"/>
    </source>
</evidence>
<comment type="caution">
    <text evidence="7">The sequence shown here is derived from an EMBL/GenBank/DDBJ whole genome shotgun (WGS) entry which is preliminary data.</text>
</comment>
<keyword evidence="5" id="KW-0472">Membrane</keyword>